<dbReference type="SUPFAM" id="SSF48097">
    <property type="entry name" value="Regulator of G-protein signaling, RGS"/>
    <property type="match status" value="1"/>
</dbReference>
<keyword evidence="4" id="KW-1185">Reference proteome</keyword>
<dbReference type="Proteomes" id="UP001642483">
    <property type="component" value="Unassembled WGS sequence"/>
</dbReference>
<dbReference type="InterPro" id="IPR036305">
    <property type="entry name" value="RGS_sf"/>
</dbReference>
<name>A0ABP0F273_CLALP</name>
<reference evidence="3 4" key="1">
    <citation type="submission" date="2024-02" db="EMBL/GenBank/DDBJ databases">
        <authorList>
            <person name="Daric V."/>
            <person name="Darras S."/>
        </authorList>
    </citation>
    <scope>NUCLEOTIDE SEQUENCE [LARGE SCALE GENOMIC DNA]</scope>
</reference>
<gene>
    <name evidence="3" type="ORF">CVLEPA_LOCUS3574</name>
</gene>
<feature type="region of interest" description="Disordered" evidence="1">
    <location>
        <begin position="407"/>
        <end position="447"/>
    </location>
</feature>
<sequence length="459" mass="52344">MDSLWQKRQKIDGQCKRKRGLSFDPFFARNKKDVTKVPNEDNSQQSGNFKQTRTRSTSITLGMMVSEASDVDEECNFSFTSCIDSDTSIESELDTSVTPPATSKRRLSGFSFRGLAKAEKRVKKSVVTPVRNVALRIVSRVTPSNILRTPTGAFSSNEKTSRKSGGKDAARSQPPQLSVDYQSDSDVTPTKENLARKEEQANAGCRPICSVKTSKHTRNITMPVAIGSSDLFHLPSKRHRRQDSDNSFDLSGSYRNDTSIVQKKRRSDFHPLHALKSTNTTTSVQTLREFLKKKSQAMAFRAFLQKEFSEENLDFWTEVETYKKQKASKQAKLAPVIYKTYIAVNASKEINIDSSTRRSTTHNLQHPENTAFDLAQERVYQLMERDSFRRFLVKEWKNKNEVRKSSDKLKLPAKITTKSLTSKQEHKKSKSERMSAPEVDFSLMTEANNTERRKRKFTF</sequence>
<dbReference type="PANTHER" id="PTHR10845">
    <property type="entry name" value="REGULATOR OF G PROTEIN SIGNALING"/>
    <property type="match status" value="1"/>
</dbReference>
<dbReference type="EMBL" id="CAWYQH010000002">
    <property type="protein sequence ID" value="CAK8673824.1"/>
    <property type="molecule type" value="Genomic_DNA"/>
</dbReference>
<dbReference type="Gene3D" id="1.10.167.10">
    <property type="entry name" value="Regulator of G-protein Signalling 4, domain 2"/>
    <property type="match status" value="1"/>
</dbReference>
<feature type="compositionally biased region" description="Polar residues" evidence="1">
    <location>
        <begin position="40"/>
        <end position="54"/>
    </location>
</feature>
<feature type="compositionally biased region" description="Basic and acidic residues" evidence="1">
    <location>
        <begin position="159"/>
        <end position="170"/>
    </location>
</feature>
<evidence type="ECO:0000313" key="4">
    <source>
        <dbReference type="Proteomes" id="UP001642483"/>
    </source>
</evidence>
<dbReference type="Pfam" id="PF00615">
    <property type="entry name" value="RGS"/>
    <property type="match status" value="1"/>
</dbReference>
<feature type="region of interest" description="Disordered" evidence="1">
    <location>
        <begin position="146"/>
        <end position="203"/>
    </location>
</feature>
<feature type="compositionally biased region" description="Polar residues" evidence="1">
    <location>
        <begin position="146"/>
        <end position="158"/>
    </location>
</feature>
<accession>A0ABP0F273</accession>
<dbReference type="InterPro" id="IPR016137">
    <property type="entry name" value="RGS"/>
</dbReference>
<evidence type="ECO:0000256" key="1">
    <source>
        <dbReference type="SAM" id="MobiDB-lite"/>
    </source>
</evidence>
<dbReference type="PANTHER" id="PTHR10845:SF259">
    <property type="entry name" value="RGS DOMAIN-CONTAINING PROTEIN-RELATED"/>
    <property type="match status" value="1"/>
</dbReference>
<proteinExistence type="predicted"/>
<feature type="domain" description="RGS" evidence="2">
    <location>
        <begin position="286"/>
        <end position="392"/>
    </location>
</feature>
<dbReference type="InterPro" id="IPR044926">
    <property type="entry name" value="RGS_subdomain_2"/>
</dbReference>
<organism evidence="3 4">
    <name type="scientific">Clavelina lepadiformis</name>
    <name type="common">Light-bulb sea squirt</name>
    <name type="synonym">Ascidia lepadiformis</name>
    <dbReference type="NCBI Taxonomy" id="159417"/>
    <lineage>
        <taxon>Eukaryota</taxon>
        <taxon>Metazoa</taxon>
        <taxon>Chordata</taxon>
        <taxon>Tunicata</taxon>
        <taxon>Ascidiacea</taxon>
        <taxon>Aplousobranchia</taxon>
        <taxon>Clavelinidae</taxon>
        <taxon>Clavelina</taxon>
    </lineage>
</organism>
<dbReference type="PROSITE" id="PS50132">
    <property type="entry name" value="RGS"/>
    <property type="match status" value="1"/>
</dbReference>
<evidence type="ECO:0000259" key="2">
    <source>
        <dbReference type="PROSITE" id="PS50132"/>
    </source>
</evidence>
<protein>
    <recommendedName>
        <fullName evidence="2">RGS domain-containing protein</fullName>
    </recommendedName>
</protein>
<feature type="compositionally biased region" description="Polar residues" evidence="1">
    <location>
        <begin position="173"/>
        <end position="191"/>
    </location>
</feature>
<evidence type="ECO:0000313" key="3">
    <source>
        <dbReference type="EMBL" id="CAK8673824.1"/>
    </source>
</evidence>
<feature type="region of interest" description="Disordered" evidence="1">
    <location>
        <begin position="32"/>
        <end position="54"/>
    </location>
</feature>
<dbReference type="SMART" id="SM00315">
    <property type="entry name" value="RGS"/>
    <property type="match status" value="1"/>
</dbReference>
<comment type="caution">
    <text evidence="3">The sequence shown here is derived from an EMBL/GenBank/DDBJ whole genome shotgun (WGS) entry which is preliminary data.</text>
</comment>
<dbReference type="PRINTS" id="PR01301">
    <property type="entry name" value="RGSPROTEIN"/>
</dbReference>